<keyword evidence="5" id="KW-0732">Signal</keyword>
<evidence type="ECO:0000256" key="2">
    <source>
        <dbReference type="ARBA" id="ARBA00022801"/>
    </source>
</evidence>
<organism evidence="7 8">
    <name type="scientific">Streptomyces polygonati</name>
    <dbReference type="NCBI Taxonomy" id="1617087"/>
    <lineage>
        <taxon>Bacteria</taxon>
        <taxon>Bacillati</taxon>
        <taxon>Actinomycetota</taxon>
        <taxon>Actinomycetes</taxon>
        <taxon>Kitasatosporales</taxon>
        <taxon>Streptomycetaceae</taxon>
        <taxon>Streptomyces</taxon>
    </lineage>
</organism>
<dbReference type="PROSITE" id="PS51904">
    <property type="entry name" value="GLYCOSYL_HYDROL_F25_2"/>
    <property type="match status" value="1"/>
</dbReference>
<evidence type="ECO:0000313" key="7">
    <source>
        <dbReference type="EMBL" id="MFC4031961.1"/>
    </source>
</evidence>
<keyword evidence="3" id="KW-0326">Glycosidase</keyword>
<dbReference type="InterPro" id="IPR036366">
    <property type="entry name" value="PGBDSf"/>
</dbReference>
<feature type="domain" description="Peptidoglycan binding-like" evidence="6">
    <location>
        <begin position="327"/>
        <end position="381"/>
    </location>
</feature>
<dbReference type="SUPFAM" id="SSF51445">
    <property type="entry name" value="(Trans)glycosidases"/>
    <property type="match status" value="1"/>
</dbReference>
<feature type="region of interest" description="Disordered" evidence="4">
    <location>
        <begin position="301"/>
        <end position="321"/>
    </location>
</feature>
<name>A0ABV8HM38_9ACTN</name>
<dbReference type="SUPFAM" id="SSF47090">
    <property type="entry name" value="PGBD-like"/>
    <property type="match status" value="2"/>
</dbReference>
<dbReference type="SMART" id="SM00641">
    <property type="entry name" value="Glyco_25"/>
    <property type="match status" value="1"/>
</dbReference>
<dbReference type="RefSeq" id="WP_386428507.1">
    <property type="nucleotide sequence ID" value="NZ_JBHSBB010000009.1"/>
</dbReference>
<dbReference type="CDD" id="cd06412">
    <property type="entry name" value="GH25_CH-type"/>
    <property type="match status" value="1"/>
</dbReference>
<dbReference type="EMBL" id="JBHSBB010000009">
    <property type="protein sequence ID" value="MFC4031961.1"/>
    <property type="molecule type" value="Genomic_DNA"/>
</dbReference>
<dbReference type="InterPro" id="IPR018077">
    <property type="entry name" value="Glyco_hydro_fam25_subgr"/>
</dbReference>
<dbReference type="PANTHER" id="PTHR34135">
    <property type="entry name" value="LYSOZYME"/>
    <property type="match status" value="1"/>
</dbReference>
<dbReference type="PANTHER" id="PTHR34135:SF2">
    <property type="entry name" value="LYSOZYME"/>
    <property type="match status" value="1"/>
</dbReference>
<reference evidence="8" key="1">
    <citation type="journal article" date="2019" name="Int. J. Syst. Evol. Microbiol.">
        <title>The Global Catalogue of Microorganisms (GCM) 10K type strain sequencing project: providing services to taxonomists for standard genome sequencing and annotation.</title>
        <authorList>
            <consortium name="The Broad Institute Genomics Platform"/>
            <consortium name="The Broad Institute Genome Sequencing Center for Infectious Disease"/>
            <person name="Wu L."/>
            <person name="Ma J."/>
        </authorList>
    </citation>
    <scope>NUCLEOTIDE SEQUENCE [LARGE SCALE GENOMIC DNA]</scope>
    <source>
        <strain evidence="8">CGMCC 4.7237</strain>
    </source>
</reference>
<keyword evidence="2" id="KW-0378">Hydrolase</keyword>
<evidence type="ECO:0000256" key="1">
    <source>
        <dbReference type="ARBA" id="ARBA00010646"/>
    </source>
</evidence>
<protein>
    <submittedName>
        <fullName evidence="7">GH25 family lysozyme</fullName>
    </submittedName>
</protein>
<dbReference type="InterPro" id="IPR017853">
    <property type="entry name" value="GH"/>
</dbReference>
<dbReference type="Gene3D" id="1.10.101.10">
    <property type="entry name" value="PGBD-like superfamily/PGBD"/>
    <property type="match status" value="2"/>
</dbReference>
<proteinExistence type="inferred from homology"/>
<accession>A0ABV8HM38</accession>
<dbReference type="Pfam" id="PF01471">
    <property type="entry name" value="PG_binding_1"/>
    <property type="match status" value="2"/>
</dbReference>
<evidence type="ECO:0000313" key="8">
    <source>
        <dbReference type="Proteomes" id="UP001595765"/>
    </source>
</evidence>
<dbReference type="Pfam" id="PF01183">
    <property type="entry name" value="Glyco_hydro_25"/>
    <property type="match status" value="1"/>
</dbReference>
<comment type="similarity">
    <text evidence="1">Belongs to the glycosyl hydrolase 25 family.</text>
</comment>
<comment type="caution">
    <text evidence="7">The sequence shown here is derived from an EMBL/GenBank/DDBJ whole genome shotgun (WGS) entry which is preliminary data.</text>
</comment>
<dbReference type="InterPro" id="IPR036365">
    <property type="entry name" value="PGBD-like_sf"/>
</dbReference>
<gene>
    <name evidence="7" type="ORF">ACFO3J_10760</name>
</gene>
<feature type="chain" id="PRO_5046123919" evidence="5">
    <location>
        <begin position="41"/>
        <end position="448"/>
    </location>
</feature>
<dbReference type="Proteomes" id="UP001595765">
    <property type="component" value="Unassembled WGS sequence"/>
</dbReference>
<feature type="signal peptide" evidence="5">
    <location>
        <begin position="1"/>
        <end position="40"/>
    </location>
</feature>
<sequence>MLETRRTSRPGATAARRTSAAVTGLLAGALLLLAAGPAVASAHPAAARPAAVHPAAVHPAASPGPTAPTHPEADYAGAGLRRLGAAASRLAAPTAVGGLPGLDVSGYQPTVNWPSVRGAGATFAYVKAAEGTSYISPSFSGQYTGAAAAGLIRGAYHFALPDNSTGAAQADYFVGHGGGWSADGKTLPPALDIEYNPYGATCYGLSQSAMVSWIRSFSDEVRARTGRYPTIYTTTDWWTTCTGDNAGFGATNPLWVARYSSGPGTLPAGWSAQTIWQYADSGTFPGDQDSFNGSAAALQAFAGGTGGTPPPPPPSAGWPTVQQGQTSEAVRTVQYLLNAHGAALTVDGAFGAATGTAVRSFQSSHGLTADGVVGPATWGSLIVTVQQGSSGAAVSAAQRELDAHGAALTVDGAFGAATGTAVRSFQSSHGLTADGVVGPDTWKALVGS</sequence>
<evidence type="ECO:0000256" key="4">
    <source>
        <dbReference type="SAM" id="MobiDB-lite"/>
    </source>
</evidence>
<keyword evidence="8" id="KW-1185">Reference proteome</keyword>
<evidence type="ECO:0000256" key="5">
    <source>
        <dbReference type="SAM" id="SignalP"/>
    </source>
</evidence>
<evidence type="ECO:0000256" key="3">
    <source>
        <dbReference type="ARBA" id="ARBA00023295"/>
    </source>
</evidence>
<dbReference type="InterPro" id="IPR002477">
    <property type="entry name" value="Peptidoglycan-bd-like"/>
</dbReference>
<feature type="domain" description="Peptidoglycan binding-like" evidence="6">
    <location>
        <begin position="390"/>
        <end position="445"/>
    </location>
</feature>
<feature type="compositionally biased region" description="Low complexity" evidence="4">
    <location>
        <begin position="53"/>
        <end position="64"/>
    </location>
</feature>
<dbReference type="Gene3D" id="3.20.20.80">
    <property type="entry name" value="Glycosidases"/>
    <property type="match status" value="1"/>
</dbReference>
<dbReference type="InterPro" id="IPR002053">
    <property type="entry name" value="Glyco_hydro_25"/>
</dbReference>
<feature type="region of interest" description="Disordered" evidence="4">
    <location>
        <begin position="53"/>
        <end position="74"/>
    </location>
</feature>
<evidence type="ECO:0000259" key="6">
    <source>
        <dbReference type="Pfam" id="PF01471"/>
    </source>
</evidence>